<dbReference type="AlphaFoldDB" id="A0A6J6JEM5"/>
<evidence type="ECO:0000256" key="4">
    <source>
        <dbReference type="ARBA" id="ARBA00020068"/>
    </source>
</evidence>
<evidence type="ECO:0000256" key="2">
    <source>
        <dbReference type="ARBA" id="ARBA00007723"/>
    </source>
</evidence>
<evidence type="ECO:0000256" key="1">
    <source>
        <dbReference type="ARBA" id="ARBA00003679"/>
    </source>
</evidence>
<organism evidence="11">
    <name type="scientific">freshwater metagenome</name>
    <dbReference type="NCBI Taxonomy" id="449393"/>
    <lineage>
        <taxon>unclassified sequences</taxon>
        <taxon>metagenomes</taxon>
        <taxon>ecological metagenomes</taxon>
    </lineage>
</organism>
<proteinExistence type="inferred from homology"/>
<dbReference type="GO" id="GO:0035446">
    <property type="term" value="F:cysteine-glucosaminylinositol ligase activity"/>
    <property type="evidence" value="ECO:0007669"/>
    <property type="project" value="UniProtKB-EC"/>
</dbReference>
<dbReference type="Gene3D" id="3.40.50.620">
    <property type="entry name" value="HUPs"/>
    <property type="match status" value="1"/>
</dbReference>
<sequence length="413" mass="45669">MKSWADLSIGQPRKGRENPPLSLFNTASQKVEALERRDLYRLYVCGITPYDATHLGHAATYVTFDLINRYLRFSGSQVRFVENITDIDDPLLERATRDGVDWHDLALSQIELFRGDMVALHVIPPDSYIGVIEAMETIIASISALEARGSLYRVDDDLYFRVRLDPEFLHRSHLTLDTAMQYFSERGGDPARVGKEDPLDALVWRAARPGEPSWPSPFGPGRPGWHIECSAIALHYLQPSIGDEFAIDIQGGGSDLTFPHHDMSASQGLIATGQKFARMYVHTGMIGLDGTKMSKSLGNLIFVSQLIKDGVDPMAIRLALLGHHYRQDHMWGSDEIGDATILLDRIRLNLSKVDVAPTQPLIDAIVQRLSQDLDTHGVISLLTSWCIETEGGATGGSAGELSRVLDDLLGLAL</sequence>
<reference evidence="11" key="1">
    <citation type="submission" date="2020-05" db="EMBL/GenBank/DDBJ databases">
        <authorList>
            <person name="Chiriac C."/>
            <person name="Salcher M."/>
            <person name="Ghai R."/>
            <person name="Kavagutti S V."/>
        </authorList>
    </citation>
    <scope>NUCLEOTIDE SEQUENCE</scope>
</reference>
<dbReference type="SUPFAM" id="SSF52374">
    <property type="entry name" value="Nucleotidylyl transferase"/>
    <property type="match status" value="1"/>
</dbReference>
<feature type="domain" description="tRNA synthetases class I catalytic" evidence="10">
    <location>
        <begin position="41"/>
        <end position="329"/>
    </location>
</feature>
<dbReference type="InterPro" id="IPR032678">
    <property type="entry name" value="tRNA-synt_1_cat_dom"/>
</dbReference>
<dbReference type="InterPro" id="IPR017812">
    <property type="entry name" value="Mycothiol_ligase_MshC"/>
</dbReference>
<evidence type="ECO:0000256" key="6">
    <source>
        <dbReference type="ARBA" id="ARBA00022741"/>
    </source>
</evidence>
<evidence type="ECO:0000259" key="10">
    <source>
        <dbReference type="Pfam" id="PF01406"/>
    </source>
</evidence>
<evidence type="ECO:0000256" key="3">
    <source>
        <dbReference type="ARBA" id="ARBA00012088"/>
    </source>
</evidence>
<evidence type="ECO:0000313" key="11">
    <source>
        <dbReference type="EMBL" id="CAB4635581.1"/>
    </source>
</evidence>
<keyword evidence="7" id="KW-0067">ATP-binding</keyword>
<dbReference type="EMBL" id="CAEZVZ010000002">
    <property type="protein sequence ID" value="CAB4635581.1"/>
    <property type="molecule type" value="Genomic_DNA"/>
</dbReference>
<keyword evidence="5" id="KW-0436">Ligase</keyword>
<dbReference type="GO" id="GO:0004817">
    <property type="term" value="F:cysteine-tRNA ligase activity"/>
    <property type="evidence" value="ECO:0007669"/>
    <property type="project" value="TreeGrafter"/>
</dbReference>
<comment type="catalytic activity">
    <reaction evidence="9">
        <text>1D-myo-inositol 2-amino-2-deoxy-alpha-D-glucopyranoside + L-cysteine + ATP = 1D-myo-inositol 2-(L-cysteinylamino)-2-deoxy-alpha-D-glucopyranoside + AMP + diphosphate + H(+)</text>
        <dbReference type="Rhea" id="RHEA:26176"/>
        <dbReference type="ChEBI" id="CHEBI:15378"/>
        <dbReference type="ChEBI" id="CHEBI:30616"/>
        <dbReference type="ChEBI" id="CHEBI:33019"/>
        <dbReference type="ChEBI" id="CHEBI:35235"/>
        <dbReference type="ChEBI" id="CHEBI:58886"/>
        <dbReference type="ChEBI" id="CHEBI:58887"/>
        <dbReference type="ChEBI" id="CHEBI:456215"/>
        <dbReference type="EC" id="6.3.1.13"/>
    </reaction>
</comment>
<dbReference type="GO" id="GO:0005524">
    <property type="term" value="F:ATP binding"/>
    <property type="evidence" value="ECO:0007669"/>
    <property type="project" value="UniProtKB-KW"/>
</dbReference>
<dbReference type="EC" id="6.3.1.13" evidence="3"/>
<dbReference type="InterPro" id="IPR014729">
    <property type="entry name" value="Rossmann-like_a/b/a_fold"/>
</dbReference>
<dbReference type="GO" id="GO:0010125">
    <property type="term" value="P:mycothiol biosynthetic process"/>
    <property type="evidence" value="ECO:0007669"/>
    <property type="project" value="InterPro"/>
</dbReference>
<dbReference type="GO" id="GO:0006423">
    <property type="term" value="P:cysteinyl-tRNA aminoacylation"/>
    <property type="evidence" value="ECO:0007669"/>
    <property type="project" value="TreeGrafter"/>
</dbReference>
<dbReference type="PANTHER" id="PTHR10890:SF3">
    <property type="entry name" value="CYSTEINE--TRNA LIGASE, CYTOPLASMIC"/>
    <property type="match status" value="1"/>
</dbReference>
<name>A0A6J6JEM5_9ZZZZ</name>
<accession>A0A6J6JEM5</accession>
<comment type="similarity">
    <text evidence="2">Belongs to the class-I aminoacyl-tRNA synthetase family. MshC subfamily.</text>
</comment>
<protein>
    <recommendedName>
        <fullName evidence="4">L-cysteine:1D-myo-inositol 2-amino-2-deoxy-alpha-D-glucopyranoside ligase</fullName>
        <ecNumber evidence="3">6.3.1.13</ecNumber>
    </recommendedName>
    <alternativeName>
        <fullName evidence="8">Mycothiol ligase</fullName>
    </alternativeName>
</protein>
<evidence type="ECO:0000256" key="9">
    <source>
        <dbReference type="ARBA" id="ARBA00048350"/>
    </source>
</evidence>
<dbReference type="PRINTS" id="PR00983">
    <property type="entry name" value="TRNASYNTHCYS"/>
</dbReference>
<dbReference type="PANTHER" id="PTHR10890">
    <property type="entry name" value="CYSTEINYL-TRNA SYNTHETASE"/>
    <property type="match status" value="1"/>
</dbReference>
<dbReference type="NCBIfam" id="TIGR03447">
    <property type="entry name" value="mycothiol_MshC"/>
    <property type="match status" value="1"/>
</dbReference>
<dbReference type="Pfam" id="PF01406">
    <property type="entry name" value="tRNA-synt_1e"/>
    <property type="match status" value="1"/>
</dbReference>
<dbReference type="GO" id="GO:0005829">
    <property type="term" value="C:cytosol"/>
    <property type="evidence" value="ECO:0007669"/>
    <property type="project" value="TreeGrafter"/>
</dbReference>
<keyword evidence="6" id="KW-0547">Nucleotide-binding</keyword>
<evidence type="ECO:0000256" key="7">
    <source>
        <dbReference type="ARBA" id="ARBA00022840"/>
    </source>
</evidence>
<evidence type="ECO:0000256" key="5">
    <source>
        <dbReference type="ARBA" id="ARBA00022598"/>
    </source>
</evidence>
<evidence type="ECO:0000256" key="8">
    <source>
        <dbReference type="ARBA" id="ARBA00033376"/>
    </source>
</evidence>
<dbReference type="Gene3D" id="1.20.120.640">
    <property type="entry name" value="Anticodon-binding domain of a subclass of class I aminoacyl-tRNA synthetases"/>
    <property type="match status" value="1"/>
</dbReference>
<dbReference type="InterPro" id="IPR024909">
    <property type="entry name" value="Cys-tRNA/MSH_ligase"/>
</dbReference>
<comment type="function">
    <text evidence="1">Catalyzes the ATP-dependent condensation of GlcN-Ins and L-cysteine to form L-Cys-GlcN-Ins.</text>
</comment>
<gene>
    <name evidence="11" type="ORF">UFOPK2162_00033</name>
</gene>